<feature type="compositionally biased region" description="Basic and acidic residues" evidence="1">
    <location>
        <begin position="46"/>
        <end position="58"/>
    </location>
</feature>
<dbReference type="EMBL" id="KK101694">
    <property type="protein sequence ID" value="KIY99958.1"/>
    <property type="molecule type" value="Genomic_DNA"/>
</dbReference>
<dbReference type="Proteomes" id="UP000054498">
    <property type="component" value="Unassembled WGS sequence"/>
</dbReference>
<dbReference type="AlphaFoldDB" id="A0A0D2KXC4"/>
<dbReference type="KEGG" id="mng:MNEG_8004"/>
<sequence length="261" mass="29504">MGRAAASFVLNLSSGASDEEIPLAQEERLGTDGGYVQQPLTGQWAQERERERPEREKKPRLVRVQLSVHYRVHSRQMLCIGGSQIPFGWSFLSIAKVPMTWLQGDVWQAEVLLPAGQRIEYKYVILEEQDWIKLENEDAEGLVEISYRSGTEPGKPPDVQMIQKQMAIVAWQPGPNRIVQVPTEEELGALALGEVVERVPARPPPRSVLEAPRQPDPFEGTWEALEMGKDGEPLLDRHDVWGWTPPSSGRPPNMRNLRFDN</sequence>
<evidence type="ECO:0000259" key="2">
    <source>
        <dbReference type="PROSITE" id="PS51166"/>
    </source>
</evidence>
<dbReference type="InterPro" id="IPR013784">
    <property type="entry name" value="Carb-bd-like_fold"/>
</dbReference>
<organism evidence="3 4">
    <name type="scientific">Monoraphidium neglectum</name>
    <dbReference type="NCBI Taxonomy" id="145388"/>
    <lineage>
        <taxon>Eukaryota</taxon>
        <taxon>Viridiplantae</taxon>
        <taxon>Chlorophyta</taxon>
        <taxon>core chlorophytes</taxon>
        <taxon>Chlorophyceae</taxon>
        <taxon>CS clade</taxon>
        <taxon>Sphaeropleales</taxon>
        <taxon>Selenastraceae</taxon>
        <taxon>Monoraphidium</taxon>
    </lineage>
</organism>
<dbReference type="SUPFAM" id="SSF49452">
    <property type="entry name" value="Starch-binding domain-like"/>
    <property type="match status" value="1"/>
</dbReference>
<accession>A0A0D2KXC4</accession>
<dbReference type="OrthoDB" id="550577at2759"/>
<evidence type="ECO:0000256" key="1">
    <source>
        <dbReference type="SAM" id="MobiDB-lite"/>
    </source>
</evidence>
<name>A0A0D2KXC4_9CHLO</name>
<evidence type="ECO:0000313" key="4">
    <source>
        <dbReference type="Proteomes" id="UP000054498"/>
    </source>
</evidence>
<protein>
    <recommendedName>
        <fullName evidence="2">CBM20 domain-containing protein</fullName>
    </recommendedName>
</protein>
<dbReference type="Gene3D" id="2.60.40.10">
    <property type="entry name" value="Immunoglobulins"/>
    <property type="match status" value="1"/>
</dbReference>
<dbReference type="GO" id="GO:2001070">
    <property type="term" value="F:starch binding"/>
    <property type="evidence" value="ECO:0007669"/>
    <property type="project" value="InterPro"/>
</dbReference>
<dbReference type="InterPro" id="IPR002044">
    <property type="entry name" value="CBM20"/>
</dbReference>
<evidence type="ECO:0000313" key="3">
    <source>
        <dbReference type="EMBL" id="KIY99958.1"/>
    </source>
</evidence>
<dbReference type="GeneID" id="25740880"/>
<feature type="domain" description="CBM20" evidence="2">
    <location>
        <begin position="56"/>
        <end position="203"/>
    </location>
</feature>
<dbReference type="RefSeq" id="XP_013898978.1">
    <property type="nucleotide sequence ID" value="XM_014043524.1"/>
</dbReference>
<feature type="region of interest" description="Disordered" evidence="1">
    <location>
        <begin position="236"/>
        <end position="261"/>
    </location>
</feature>
<proteinExistence type="predicted"/>
<gene>
    <name evidence="3" type="ORF">MNEG_8004</name>
</gene>
<reference evidence="3 4" key="1">
    <citation type="journal article" date="2013" name="BMC Genomics">
        <title>Reconstruction of the lipid metabolism for the microalga Monoraphidium neglectum from its genome sequence reveals characteristics suitable for biofuel production.</title>
        <authorList>
            <person name="Bogen C."/>
            <person name="Al-Dilaimi A."/>
            <person name="Albersmeier A."/>
            <person name="Wichmann J."/>
            <person name="Grundmann M."/>
            <person name="Rupp O."/>
            <person name="Lauersen K.J."/>
            <person name="Blifernez-Klassen O."/>
            <person name="Kalinowski J."/>
            <person name="Goesmann A."/>
            <person name="Mussgnug J.H."/>
            <person name="Kruse O."/>
        </authorList>
    </citation>
    <scope>NUCLEOTIDE SEQUENCE [LARGE SCALE GENOMIC DNA]</scope>
    <source>
        <strain evidence="3 4">SAG 48.87</strain>
    </source>
</reference>
<dbReference type="InterPro" id="IPR013783">
    <property type="entry name" value="Ig-like_fold"/>
</dbReference>
<dbReference type="PROSITE" id="PS51166">
    <property type="entry name" value="CBM20"/>
    <property type="match status" value="1"/>
</dbReference>
<keyword evidence="4" id="KW-1185">Reference proteome</keyword>
<feature type="region of interest" description="Disordered" evidence="1">
    <location>
        <begin position="21"/>
        <end position="58"/>
    </location>
</feature>
<dbReference type="Pfam" id="PF00686">
    <property type="entry name" value="CBM_20"/>
    <property type="match status" value="1"/>
</dbReference>